<evidence type="ECO:0000256" key="2">
    <source>
        <dbReference type="ARBA" id="ARBA00022737"/>
    </source>
</evidence>
<proteinExistence type="predicted"/>
<accession>F0YNI3</accession>
<dbReference type="PANTHER" id="PTHR46093">
    <property type="entry name" value="ACYL-COA-BINDING DOMAIN-CONTAINING PROTEIN 5"/>
    <property type="match status" value="1"/>
</dbReference>
<protein>
    <submittedName>
        <fullName evidence="3">Uncharacterized protein</fullName>
    </submittedName>
</protein>
<organism evidence="4">
    <name type="scientific">Aureococcus anophagefferens</name>
    <name type="common">Harmful bloom alga</name>
    <dbReference type="NCBI Taxonomy" id="44056"/>
    <lineage>
        <taxon>Eukaryota</taxon>
        <taxon>Sar</taxon>
        <taxon>Stramenopiles</taxon>
        <taxon>Ochrophyta</taxon>
        <taxon>Pelagophyceae</taxon>
        <taxon>Pelagomonadales</taxon>
        <taxon>Pelagomonadaceae</taxon>
        <taxon>Aureococcus</taxon>
    </lineage>
</organism>
<dbReference type="RefSeq" id="XP_009041977.1">
    <property type="nucleotide sequence ID" value="XM_009043729.1"/>
</dbReference>
<dbReference type="KEGG" id="aaf:AURANDRAFT_34166"/>
<dbReference type="AlphaFoldDB" id="F0YNI3"/>
<evidence type="ECO:0000256" key="1">
    <source>
        <dbReference type="ARBA" id="ARBA00022441"/>
    </source>
</evidence>
<evidence type="ECO:0000313" key="3">
    <source>
        <dbReference type="EMBL" id="EGB03331.1"/>
    </source>
</evidence>
<dbReference type="OrthoDB" id="73403at2759"/>
<dbReference type="InterPro" id="IPR015915">
    <property type="entry name" value="Kelch-typ_b-propeller"/>
</dbReference>
<dbReference type="PANTHER" id="PTHR46093:SF18">
    <property type="entry name" value="FIBRONECTIN TYPE-III DOMAIN-CONTAINING PROTEIN"/>
    <property type="match status" value="1"/>
</dbReference>
<keyword evidence="1" id="KW-0880">Kelch repeat</keyword>
<gene>
    <name evidence="3" type="ORF">AURANDRAFT_34166</name>
</gene>
<evidence type="ECO:0000313" key="4">
    <source>
        <dbReference type="Proteomes" id="UP000002729"/>
    </source>
</evidence>
<name>F0YNI3_AURAN</name>
<dbReference type="SUPFAM" id="SSF117281">
    <property type="entry name" value="Kelch motif"/>
    <property type="match status" value="1"/>
</dbReference>
<dbReference type="eggNOG" id="KOG0379">
    <property type="taxonomic scope" value="Eukaryota"/>
</dbReference>
<sequence>MVLTENSAAKIQWKRPRCLASNDDPTNIPCARSGHTLSVIGNTGFLFGGLSNGPIGEKVARPLDELHILRMGKSELEWCILQLPEDTRPLARWRHSACVFDGTQIIIFGGYHTASLRLSDVWVFNTVAMEWQQPHSTQGPGFMANGSHPQATTWPGLLFLPTWRTNQ</sequence>
<reference evidence="3 4" key="1">
    <citation type="journal article" date="2011" name="Proc. Natl. Acad. Sci. U.S.A.">
        <title>Niche of harmful alga Aureococcus anophagefferens revealed through ecogenomics.</title>
        <authorList>
            <person name="Gobler C.J."/>
            <person name="Berry D.L."/>
            <person name="Dyhrman S.T."/>
            <person name="Wilhelm S.W."/>
            <person name="Salamov A."/>
            <person name="Lobanov A.V."/>
            <person name="Zhang Y."/>
            <person name="Collier J.L."/>
            <person name="Wurch L.L."/>
            <person name="Kustka A.B."/>
            <person name="Dill B.D."/>
            <person name="Shah M."/>
            <person name="VerBerkmoes N.C."/>
            <person name="Kuo A."/>
            <person name="Terry A."/>
            <person name="Pangilinan J."/>
            <person name="Lindquist E.A."/>
            <person name="Lucas S."/>
            <person name="Paulsen I.T."/>
            <person name="Hattenrath-Lehmann T.K."/>
            <person name="Talmage S.C."/>
            <person name="Walker E.A."/>
            <person name="Koch F."/>
            <person name="Burson A.M."/>
            <person name="Marcoval M.A."/>
            <person name="Tang Y.Z."/>
            <person name="Lecleir G.R."/>
            <person name="Coyne K.J."/>
            <person name="Berg G.M."/>
            <person name="Bertrand E.M."/>
            <person name="Saito M.A."/>
            <person name="Gladyshev V.N."/>
            <person name="Grigoriev I.V."/>
        </authorList>
    </citation>
    <scope>NUCLEOTIDE SEQUENCE [LARGE SCALE GENOMIC DNA]</scope>
    <source>
        <strain evidence="4">CCMP 1984</strain>
    </source>
</reference>
<keyword evidence="2" id="KW-0677">Repeat</keyword>
<keyword evidence="4" id="KW-1185">Reference proteome</keyword>
<dbReference type="Proteomes" id="UP000002729">
    <property type="component" value="Unassembled WGS sequence"/>
</dbReference>
<dbReference type="Gene3D" id="2.120.10.80">
    <property type="entry name" value="Kelch-type beta propeller"/>
    <property type="match status" value="1"/>
</dbReference>
<dbReference type="InParanoid" id="F0YNI3"/>
<dbReference type="GeneID" id="20221394"/>
<dbReference type="Pfam" id="PF24681">
    <property type="entry name" value="Kelch_KLHDC2_KLHL20_DRC7"/>
    <property type="match status" value="1"/>
</dbReference>
<dbReference type="EMBL" id="GL833176">
    <property type="protein sequence ID" value="EGB03331.1"/>
    <property type="molecule type" value="Genomic_DNA"/>
</dbReference>